<name>A0A8X8WFL1_SALSN</name>
<dbReference type="InterPro" id="IPR019141">
    <property type="entry name" value="DUF2045"/>
</dbReference>
<proteinExistence type="predicted"/>
<dbReference type="PANTHER" id="PTHR21477">
    <property type="entry name" value="ZGC:172139"/>
    <property type="match status" value="1"/>
</dbReference>
<comment type="caution">
    <text evidence="1">The sequence shown here is derived from an EMBL/GenBank/DDBJ whole genome shotgun (WGS) entry which is preliminary data.</text>
</comment>
<reference evidence="1" key="2">
    <citation type="submission" date="2020-08" db="EMBL/GenBank/DDBJ databases">
        <title>Plant Genome Project.</title>
        <authorList>
            <person name="Zhang R.-G."/>
        </authorList>
    </citation>
    <scope>NUCLEOTIDE SEQUENCE</scope>
    <source>
        <strain evidence="1">Huo1</strain>
        <tissue evidence="1">Leaf</tissue>
    </source>
</reference>
<dbReference type="AlphaFoldDB" id="A0A8X8WFL1"/>
<organism evidence="1">
    <name type="scientific">Salvia splendens</name>
    <name type="common">Scarlet sage</name>
    <dbReference type="NCBI Taxonomy" id="180675"/>
    <lineage>
        <taxon>Eukaryota</taxon>
        <taxon>Viridiplantae</taxon>
        <taxon>Streptophyta</taxon>
        <taxon>Embryophyta</taxon>
        <taxon>Tracheophyta</taxon>
        <taxon>Spermatophyta</taxon>
        <taxon>Magnoliopsida</taxon>
        <taxon>eudicotyledons</taxon>
        <taxon>Gunneridae</taxon>
        <taxon>Pentapetalae</taxon>
        <taxon>asterids</taxon>
        <taxon>lamiids</taxon>
        <taxon>Lamiales</taxon>
        <taxon>Lamiaceae</taxon>
        <taxon>Nepetoideae</taxon>
        <taxon>Mentheae</taxon>
        <taxon>Salviinae</taxon>
        <taxon>Salvia</taxon>
        <taxon>Salvia subgen. Calosphace</taxon>
        <taxon>core Calosphace</taxon>
    </lineage>
</organism>
<protein>
    <recommendedName>
        <fullName evidence="3">Protein PHLOEM PROTEIN 2-LIKE A10</fullName>
    </recommendedName>
</protein>
<accession>A0A8X8WFL1</accession>
<evidence type="ECO:0000313" key="1">
    <source>
        <dbReference type="EMBL" id="KAG6394275.1"/>
    </source>
</evidence>
<dbReference type="Proteomes" id="UP000298416">
    <property type="component" value="Unassembled WGS sequence"/>
</dbReference>
<reference evidence="1" key="1">
    <citation type="submission" date="2018-01" db="EMBL/GenBank/DDBJ databases">
        <authorList>
            <person name="Mao J.F."/>
        </authorList>
    </citation>
    <scope>NUCLEOTIDE SEQUENCE</scope>
    <source>
        <strain evidence="1">Huo1</strain>
        <tissue evidence="1">Leaf</tissue>
    </source>
</reference>
<dbReference type="OrthoDB" id="1641131at2759"/>
<sequence length="393" mass="43250">MDLELLEKGIDYAKKRRKWVFLTGLTCYGAYNLYKRRQSLSKFLAAFISVAEMVSDSADAIGILSKDLKQFLASDSDQIPQSLKQLSKIAKSNEVSDTVTRMTRASAVGILSAYSHQSTAKGGSDDHGFIDRVMDKLFSDAGAGFASAVAGSFARNTVMALYSEWQRGGGCDGVKHDGASSVPWWIELVCEEKCRALVGDMIQQFVSTGLTVYLEKTMDVNAYEEFFASLTNPKNEARVKEMLGYLCSNAVDTCVRTSYHVWRANSSAASKVHFEGFGGDEKGGMRGKQVRRAVERNRESGWMRAMRVPGNRRLVLDVTGVATFEGMRSFLEVVLEKVAEGVKTSVDVVQQEVVEKGVEAIRYASGRSSAVTALCLTLCFNIVNSPWILTPYT</sequence>
<keyword evidence="2" id="KW-1185">Reference proteome</keyword>
<evidence type="ECO:0000313" key="2">
    <source>
        <dbReference type="Proteomes" id="UP000298416"/>
    </source>
</evidence>
<gene>
    <name evidence="1" type="ORF">SASPL_144859</name>
</gene>
<dbReference type="PANTHER" id="PTHR21477:SF12">
    <property type="entry name" value="PROTEIN PHLOEM PROTEIN 2-LIKE A10"/>
    <property type="match status" value="1"/>
</dbReference>
<dbReference type="EMBL" id="PNBA02000017">
    <property type="protein sequence ID" value="KAG6394275.1"/>
    <property type="molecule type" value="Genomic_DNA"/>
</dbReference>
<evidence type="ECO:0008006" key="3">
    <source>
        <dbReference type="Google" id="ProtNLM"/>
    </source>
</evidence>